<dbReference type="HOGENOM" id="CLU_2380102_0_0_9"/>
<dbReference type="RefSeq" id="WP_016102445.1">
    <property type="nucleotide sequence ID" value="NZ_KB976282.1"/>
</dbReference>
<dbReference type="Proteomes" id="UP000014040">
    <property type="component" value="Unassembled WGS sequence"/>
</dbReference>
<evidence type="ECO:0000313" key="2">
    <source>
        <dbReference type="Proteomes" id="UP000014040"/>
    </source>
</evidence>
<dbReference type="AlphaFoldDB" id="R8HFB0"/>
<sequence length="94" mass="11097">MKEQNNKAEKNSDSMTPEPAFETITYFRKKKRVQKDEFVQNLPIELVEYRLPNEEQACSCCGGSLHEMRVDNVRNNTIYNFLSSNFKKINKIYI</sequence>
<organism evidence="1 2">
    <name type="scientific">Bacillus cereus VD021</name>
    <dbReference type="NCBI Taxonomy" id="1053224"/>
    <lineage>
        <taxon>Bacteria</taxon>
        <taxon>Bacillati</taxon>
        <taxon>Bacillota</taxon>
        <taxon>Bacilli</taxon>
        <taxon>Bacillales</taxon>
        <taxon>Bacillaceae</taxon>
        <taxon>Bacillus</taxon>
        <taxon>Bacillus cereus group</taxon>
    </lineage>
</organism>
<protein>
    <recommendedName>
        <fullName evidence="3">Transposase IS66 zinc-finger binding domain-containing protein</fullName>
    </recommendedName>
</protein>
<evidence type="ECO:0000313" key="1">
    <source>
        <dbReference type="EMBL" id="EOO71563.1"/>
    </source>
</evidence>
<name>R8HFB0_BACCE</name>
<dbReference type="EMBL" id="AHES01000041">
    <property type="protein sequence ID" value="EOO71563.1"/>
    <property type="molecule type" value="Genomic_DNA"/>
</dbReference>
<proteinExistence type="predicted"/>
<evidence type="ECO:0008006" key="3">
    <source>
        <dbReference type="Google" id="ProtNLM"/>
    </source>
</evidence>
<accession>R8HFB0</accession>
<comment type="caution">
    <text evidence="1">The sequence shown here is derived from an EMBL/GenBank/DDBJ whole genome shotgun (WGS) entry which is preliminary data.</text>
</comment>
<gene>
    <name evidence="1" type="ORF">IIC_04336</name>
</gene>
<reference evidence="1 2" key="1">
    <citation type="submission" date="2012-12" db="EMBL/GenBank/DDBJ databases">
        <title>The Genome Sequence of Bacillus cereus VD021.</title>
        <authorList>
            <consortium name="The Broad Institute Genome Sequencing Platform"/>
            <consortium name="The Broad Institute Genome Sequencing Center for Infectious Disease"/>
            <person name="Feldgarden M."/>
            <person name="Van der Auwera G.A."/>
            <person name="Mahillon J."/>
            <person name="Duprez V."/>
            <person name="Timmery S."/>
            <person name="Mattelet C."/>
            <person name="Dierick K."/>
            <person name="Sun M."/>
            <person name="Yu Z."/>
            <person name="Zhu L."/>
            <person name="Hu X."/>
            <person name="Shank E.B."/>
            <person name="Swiecicka I."/>
            <person name="Hansen B.M."/>
            <person name="Andrup L."/>
            <person name="Walker B."/>
            <person name="Young S.K."/>
            <person name="Zeng Q."/>
            <person name="Gargeya S."/>
            <person name="Fitzgerald M."/>
            <person name="Haas B."/>
            <person name="Abouelleil A."/>
            <person name="Alvarado L."/>
            <person name="Arachchi H.M."/>
            <person name="Berlin A.M."/>
            <person name="Chapman S.B."/>
            <person name="Dewar J."/>
            <person name="Goldberg J."/>
            <person name="Griggs A."/>
            <person name="Gujja S."/>
            <person name="Hansen M."/>
            <person name="Howarth C."/>
            <person name="Imamovic A."/>
            <person name="Larimer J."/>
            <person name="McCowan C."/>
            <person name="Murphy C."/>
            <person name="Neiman D."/>
            <person name="Pearson M."/>
            <person name="Priest M."/>
            <person name="Roberts A."/>
            <person name="Saif S."/>
            <person name="Shea T."/>
            <person name="Sisk P."/>
            <person name="Sykes S."/>
            <person name="Wortman J."/>
            <person name="Nusbaum C."/>
            <person name="Birren B."/>
        </authorList>
    </citation>
    <scope>NUCLEOTIDE SEQUENCE [LARGE SCALE GENOMIC DNA]</scope>
    <source>
        <strain evidence="1 2">VD021</strain>
    </source>
</reference>